<feature type="domain" description="Nephrocystin 3-like N-terminal" evidence="2">
    <location>
        <begin position="244"/>
        <end position="399"/>
    </location>
</feature>
<dbReference type="InterPro" id="IPR016024">
    <property type="entry name" value="ARM-type_fold"/>
</dbReference>
<evidence type="ECO:0000313" key="3">
    <source>
        <dbReference type="EMBL" id="TDZ14690.1"/>
    </source>
</evidence>
<dbReference type="PANTHER" id="PTHR10039:SF17">
    <property type="entry name" value="FUNGAL STAND N-TERMINAL GOODBYE DOMAIN-CONTAINING PROTEIN-RELATED"/>
    <property type="match status" value="1"/>
</dbReference>
<comment type="caution">
    <text evidence="3">The sequence shown here is derived from an EMBL/GenBank/DDBJ whole genome shotgun (WGS) entry which is preliminary data.</text>
</comment>
<dbReference type="PANTHER" id="PTHR10039">
    <property type="entry name" value="AMELOGENIN"/>
    <property type="match status" value="1"/>
</dbReference>
<dbReference type="Pfam" id="PF24883">
    <property type="entry name" value="NPHP3_N"/>
    <property type="match status" value="1"/>
</dbReference>
<organism evidence="3 4">
    <name type="scientific">Colletotrichum orbiculare (strain 104-T / ATCC 96160 / CBS 514.97 / LARS 414 / MAFF 240422)</name>
    <name type="common">Cucumber anthracnose fungus</name>
    <name type="synonym">Colletotrichum lagenarium</name>
    <dbReference type="NCBI Taxonomy" id="1213857"/>
    <lineage>
        <taxon>Eukaryota</taxon>
        <taxon>Fungi</taxon>
        <taxon>Dikarya</taxon>
        <taxon>Ascomycota</taxon>
        <taxon>Pezizomycotina</taxon>
        <taxon>Sordariomycetes</taxon>
        <taxon>Hypocreomycetidae</taxon>
        <taxon>Glomerellales</taxon>
        <taxon>Glomerellaceae</taxon>
        <taxon>Colletotrichum</taxon>
        <taxon>Colletotrichum orbiculare species complex</taxon>
    </lineage>
</organism>
<keyword evidence="1" id="KW-0677">Repeat</keyword>
<evidence type="ECO:0000313" key="4">
    <source>
        <dbReference type="Proteomes" id="UP000014480"/>
    </source>
</evidence>
<dbReference type="InterPro" id="IPR027417">
    <property type="entry name" value="P-loop_NTPase"/>
</dbReference>
<dbReference type="AlphaFoldDB" id="A0A484F8W4"/>
<dbReference type="SUPFAM" id="SSF48371">
    <property type="entry name" value="ARM repeat"/>
    <property type="match status" value="1"/>
</dbReference>
<evidence type="ECO:0000256" key="1">
    <source>
        <dbReference type="ARBA" id="ARBA00022737"/>
    </source>
</evidence>
<gene>
    <name evidence="3" type="ORF">Cob_v012325</name>
</gene>
<sequence>MLTQSVGDTVNASKVAKLSRKMKPVFQLSNLIAPILSSATQANSMPASIILGGITCILSLTTRLDDFQTKVIETLESMCDQIQLVDNRQPESPTDNDAHVLACGVEVATDVFNFCAQVAKLFYDENGKEKSSFVLVLRTFGKDFDARFGDVKSSFQRHMNMWEKRRWLANQRLMESMNDEIHGIGELLRHDVYKREGLVSDQHQAGKEAERARQAEERRRFLDWLPSPNFGQIQEDNLRRCVEGSGDWLLNHKDFNAWRTGRDSSILWIHGRPGSGKSHLASRIIADFDPSKGTDNPAVANLLSSILKQLYGQLPLSESIESLLSQFATGSRDEMQRSTMMEGIRKVISRLPSTLIIVDGLDECKDFPDKQFEDFCNFLASLAKLQGTKDAVKLLVLSRRNSEAIQKSLSGCREVQIDRGASIEDIKAYISREVDEIHESPSEEERAGLEEIKTKLFGNADGNFLWVQLRTKLLKEEGSVEDMNDALQDSTGGLNELFTEELGKILSNTKQKVRLRALKALQLVTNSYRALSKEELLEALPKCETLIRRKVLWGDTNFLRCRLWIGGNGASFHYTRRAP</sequence>
<dbReference type="EMBL" id="AMCV02000048">
    <property type="protein sequence ID" value="TDZ14690.1"/>
    <property type="molecule type" value="Genomic_DNA"/>
</dbReference>
<name>A0A484F8W4_COLOR</name>
<dbReference type="InterPro" id="IPR056884">
    <property type="entry name" value="NPHP3-like_N"/>
</dbReference>
<dbReference type="SUPFAM" id="SSF52540">
    <property type="entry name" value="P-loop containing nucleoside triphosphate hydrolases"/>
    <property type="match status" value="1"/>
</dbReference>
<accession>A0A484F8W4</accession>
<dbReference type="STRING" id="1213857.A0A484F8W4"/>
<reference evidence="4" key="1">
    <citation type="journal article" date="2013" name="New Phytol.">
        <title>Comparative genomic and transcriptomic analyses reveal the hemibiotrophic stage shift of Colletotrichum fungi.</title>
        <authorList>
            <person name="Gan P."/>
            <person name="Ikeda K."/>
            <person name="Irieda H."/>
            <person name="Narusaka M."/>
            <person name="O'Connell R.J."/>
            <person name="Narusaka Y."/>
            <person name="Takano Y."/>
            <person name="Kubo Y."/>
            <person name="Shirasu K."/>
        </authorList>
    </citation>
    <scope>NUCLEOTIDE SEQUENCE [LARGE SCALE GENOMIC DNA]</scope>
    <source>
        <strain evidence="4">104-T / ATCC 96160 / CBS 514.97 / LARS 414 / MAFF 240422</strain>
    </source>
</reference>
<protein>
    <recommendedName>
        <fullName evidence="2">Nephrocystin 3-like N-terminal domain-containing protein</fullName>
    </recommendedName>
</protein>
<dbReference type="OrthoDB" id="7464126at2759"/>
<proteinExistence type="predicted"/>
<dbReference type="Proteomes" id="UP000014480">
    <property type="component" value="Unassembled WGS sequence"/>
</dbReference>
<keyword evidence="4" id="KW-1185">Reference proteome</keyword>
<reference evidence="4" key="2">
    <citation type="journal article" date="2019" name="Mol. Plant Microbe Interact.">
        <title>Genome sequence resources for four phytopathogenic fungi from the Colletotrichum orbiculare species complex.</title>
        <authorList>
            <person name="Gan P."/>
            <person name="Tsushima A."/>
            <person name="Narusaka M."/>
            <person name="Narusaka Y."/>
            <person name="Takano Y."/>
            <person name="Kubo Y."/>
            <person name="Shirasu K."/>
        </authorList>
    </citation>
    <scope>GENOME REANNOTATION</scope>
    <source>
        <strain evidence="4">104-T / ATCC 96160 / CBS 514.97 / LARS 414 / MAFF 240422</strain>
    </source>
</reference>
<evidence type="ECO:0000259" key="2">
    <source>
        <dbReference type="Pfam" id="PF24883"/>
    </source>
</evidence>
<dbReference type="Gene3D" id="3.40.50.300">
    <property type="entry name" value="P-loop containing nucleotide triphosphate hydrolases"/>
    <property type="match status" value="1"/>
</dbReference>